<dbReference type="GO" id="GO:0016787">
    <property type="term" value="F:hydrolase activity"/>
    <property type="evidence" value="ECO:0007669"/>
    <property type="project" value="UniProtKB-KW"/>
</dbReference>
<dbReference type="EMBL" id="JAGIYY010000001">
    <property type="protein sequence ID" value="MBP0437360.1"/>
    <property type="molecule type" value="Genomic_DNA"/>
</dbReference>
<dbReference type="PANTHER" id="PTHR30143">
    <property type="entry name" value="ACID HYDRATASE"/>
    <property type="match status" value="1"/>
</dbReference>
<keyword evidence="3" id="KW-0378">Hydrolase</keyword>
<proteinExistence type="predicted"/>
<dbReference type="InterPro" id="IPR011234">
    <property type="entry name" value="Fumarylacetoacetase-like_C"/>
</dbReference>
<accession>A0A8J7QX94</accession>
<evidence type="ECO:0000313" key="4">
    <source>
        <dbReference type="Proteomes" id="UP000666240"/>
    </source>
</evidence>
<keyword evidence="4" id="KW-1185">Reference proteome</keyword>
<dbReference type="RefSeq" id="WP_209333377.1">
    <property type="nucleotide sequence ID" value="NZ_JAGIYY010000001.1"/>
</dbReference>
<dbReference type="InterPro" id="IPR050772">
    <property type="entry name" value="Hydratase-Decarb/MhpD_sf"/>
</dbReference>
<sequence>MQTHDQTAAWLLDQHSNKSDFIPFAQSHGIMDVDSAYAVQDAYVRKMQQSGLGAIRGWKIGLTSKRMQAMCGIDQPVAGAILASRVYPSNSQVSHARFGRLGLEFEICTRLGADLPPRNGPWSFAEVQAAVDGVAAAVELIDDRKADYTLLEVQALIADNSWNAGVILGNWTSPPADLNALEGVVTLNGAELDRGFGRDVLDGPLHVLHWLANHLRARKKGLFAGEIVMTGSLITTSFPEAGSHYCFELGDLSRVELQVGV</sequence>
<comment type="caution">
    <text evidence="3">The sequence shown here is derived from an EMBL/GenBank/DDBJ whole genome shotgun (WGS) entry which is preliminary data.</text>
</comment>
<evidence type="ECO:0000313" key="3">
    <source>
        <dbReference type="EMBL" id="MBP0437360.1"/>
    </source>
</evidence>
<feature type="domain" description="Fumarylacetoacetase-like C-terminal" evidence="2">
    <location>
        <begin position="83"/>
        <end position="258"/>
    </location>
</feature>
<keyword evidence="1" id="KW-0456">Lyase</keyword>
<organism evidence="3 4">
    <name type="scientific">Tianweitania sediminis</name>
    <dbReference type="NCBI Taxonomy" id="1502156"/>
    <lineage>
        <taxon>Bacteria</taxon>
        <taxon>Pseudomonadati</taxon>
        <taxon>Pseudomonadota</taxon>
        <taxon>Alphaproteobacteria</taxon>
        <taxon>Hyphomicrobiales</taxon>
        <taxon>Phyllobacteriaceae</taxon>
        <taxon>Tianweitania</taxon>
    </lineage>
</organism>
<dbReference type="InterPro" id="IPR036663">
    <property type="entry name" value="Fumarylacetoacetase_C_sf"/>
</dbReference>
<protein>
    <submittedName>
        <fullName evidence="3">Fumarylacetoacetate hydrolase family protein</fullName>
    </submittedName>
</protein>
<dbReference type="Gene3D" id="3.90.850.10">
    <property type="entry name" value="Fumarylacetoacetase-like, C-terminal domain"/>
    <property type="match status" value="1"/>
</dbReference>
<dbReference type="Pfam" id="PF01557">
    <property type="entry name" value="FAA_hydrolase"/>
    <property type="match status" value="1"/>
</dbReference>
<name>A0A8J7QX94_9HYPH</name>
<dbReference type="SUPFAM" id="SSF56529">
    <property type="entry name" value="FAH"/>
    <property type="match status" value="1"/>
</dbReference>
<evidence type="ECO:0000256" key="1">
    <source>
        <dbReference type="ARBA" id="ARBA00023239"/>
    </source>
</evidence>
<dbReference type="AlphaFoldDB" id="A0A8J7QX94"/>
<dbReference type="GO" id="GO:0008684">
    <property type="term" value="F:2-oxopent-4-enoate hydratase activity"/>
    <property type="evidence" value="ECO:0007669"/>
    <property type="project" value="TreeGrafter"/>
</dbReference>
<dbReference type="PANTHER" id="PTHR30143:SF0">
    <property type="entry name" value="2-KETO-4-PENTENOATE HYDRATASE"/>
    <property type="match status" value="1"/>
</dbReference>
<dbReference type="GO" id="GO:0005737">
    <property type="term" value="C:cytoplasm"/>
    <property type="evidence" value="ECO:0007669"/>
    <property type="project" value="TreeGrafter"/>
</dbReference>
<reference evidence="3" key="1">
    <citation type="submission" date="2021-03" db="EMBL/GenBank/DDBJ databases">
        <title>Genome sequencing and assembly of Tianweitania sediminis.</title>
        <authorList>
            <person name="Chhetri G."/>
        </authorList>
    </citation>
    <scope>NUCLEOTIDE SEQUENCE</scope>
    <source>
        <strain evidence="3">Z8</strain>
    </source>
</reference>
<gene>
    <name evidence="3" type="ORF">J5Y06_01680</name>
</gene>
<evidence type="ECO:0000259" key="2">
    <source>
        <dbReference type="Pfam" id="PF01557"/>
    </source>
</evidence>
<dbReference type="Proteomes" id="UP000666240">
    <property type="component" value="Unassembled WGS sequence"/>
</dbReference>